<dbReference type="Proteomes" id="UP001595387">
    <property type="component" value="Unassembled WGS sequence"/>
</dbReference>
<dbReference type="PANTHER" id="PTHR15020">
    <property type="entry name" value="FLAVIN REDUCTASE-RELATED"/>
    <property type="match status" value="1"/>
</dbReference>
<dbReference type="Gene3D" id="3.40.50.720">
    <property type="entry name" value="NAD(P)-binding Rossmann-like Domain"/>
    <property type="match status" value="1"/>
</dbReference>
<dbReference type="Pfam" id="PF13460">
    <property type="entry name" value="NAD_binding_10"/>
    <property type="match status" value="1"/>
</dbReference>
<evidence type="ECO:0000313" key="3">
    <source>
        <dbReference type="Proteomes" id="UP001595387"/>
    </source>
</evidence>
<dbReference type="EMBL" id="JBHRRZ010000038">
    <property type="protein sequence ID" value="MFC2949643.1"/>
    <property type="molecule type" value="Genomic_DNA"/>
</dbReference>
<name>A0ABV7A9W1_9BACI</name>
<dbReference type="RefSeq" id="WP_390307615.1">
    <property type="nucleotide sequence ID" value="NZ_JBHRRZ010000038.1"/>
</dbReference>
<sequence>MVAVKTLIVGANGKIGKHLVRKIVEGGHEARAMIRKEEQAPYFEDLGAETAIIDLEDSVDEIRKAAEGVDAVVFTAGSGPNTGKDKTILIDLDGAVKTVEAAQAAGVERFVLVSSFDTSREAIQESPSSFSPYVVAKHYADKALRDSGLQYTIVHPGILTNEEATGKVDAAEVVNRGEVPREDVAEVLFQTLQTDSTIGKEFQVVGGETPIHKAVQSI</sequence>
<protein>
    <submittedName>
        <fullName evidence="2">SDR family oxidoreductase</fullName>
    </submittedName>
</protein>
<proteinExistence type="predicted"/>
<evidence type="ECO:0000313" key="2">
    <source>
        <dbReference type="EMBL" id="MFC2949643.1"/>
    </source>
</evidence>
<keyword evidence="3" id="KW-1185">Reference proteome</keyword>
<dbReference type="CDD" id="cd05243">
    <property type="entry name" value="SDR_a5"/>
    <property type="match status" value="1"/>
</dbReference>
<comment type="caution">
    <text evidence="2">The sequence shown here is derived from an EMBL/GenBank/DDBJ whole genome shotgun (WGS) entry which is preliminary data.</text>
</comment>
<evidence type="ECO:0000259" key="1">
    <source>
        <dbReference type="Pfam" id="PF13460"/>
    </source>
</evidence>
<feature type="domain" description="NAD(P)-binding" evidence="1">
    <location>
        <begin position="10"/>
        <end position="194"/>
    </location>
</feature>
<gene>
    <name evidence="2" type="ORF">ACFODW_15080</name>
</gene>
<dbReference type="InterPro" id="IPR016040">
    <property type="entry name" value="NAD(P)-bd_dom"/>
</dbReference>
<dbReference type="SUPFAM" id="SSF51735">
    <property type="entry name" value="NAD(P)-binding Rossmann-fold domains"/>
    <property type="match status" value="1"/>
</dbReference>
<dbReference type="PANTHER" id="PTHR15020:SF50">
    <property type="entry name" value="UPF0659 PROTEIN YMR090W"/>
    <property type="match status" value="1"/>
</dbReference>
<accession>A0ABV7A9W1</accession>
<reference evidence="3" key="1">
    <citation type="journal article" date="2019" name="Int. J. Syst. Evol. Microbiol.">
        <title>The Global Catalogue of Microorganisms (GCM) 10K type strain sequencing project: providing services to taxonomists for standard genome sequencing and annotation.</title>
        <authorList>
            <consortium name="The Broad Institute Genomics Platform"/>
            <consortium name="The Broad Institute Genome Sequencing Center for Infectious Disease"/>
            <person name="Wu L."/>
            <person name="Ma J."/>
        </authorList>
    </citation>
    <scope>NUCLEOTIDE SEQUENCE [LARGE SCALE GENOMIC DNA]</scope>
    <source>
        <strain evidence="3">KCTC 13193</strain>
    </source>
</reference>
<dbReference type="InterPro" id="IPR036291">
    <property type="entry name" value="NAD(P)-bd_dom_sf"/>
</dbReference>
<organism evidence="2 3">
    <name type="scientific">Virgibacillus sediminis</name>
    <dbReference type="NCBI Taxonomy" id="202260"/>
    <lineage>
        <taxon>Bacteria</taxon>
        <taxon>Bacillati</taxon>
        <taxon>Bacillota</taxon>
        <taxon>Bacilli</taxon>
        <taxon>Bacillales</taxon>
        <taxon>Bacillaceae</taxon>
        <taxon>Virgibacillus</taxon>
    </lineage>
</organism>